<comment type="caution">
    <text evidence="2">The sequence shown here is derived from an EMBL/GenBank/DDBJ whole genome shotgun (WGS) entry which is preliminary data.</text>
</comment>
<accession>A0ABQ9LCR0</accession>
<evidence type="ECO:0000313" key="3">
    <source>
        <dbReference type="Proteomes" id="UP001174677"/>
    </source>
</evidence>
<protein>
    <submittedName>
        <fullName evidence="2">Uncharacterized protein</fullName>
    </submittedName>
</protein>
<dbReference type="Proteomes" id="UP001174677">
    <property type="component" value="Chromosome 13"/>
</dbReference>
<gene>
    <name evidence="2" type="ORF">P3X46_024014</name>
</gene>
<reference evidence="2" key="1">
    <citation type="journal article" date="2023" name="Plant Biotechnol. J.">
        <title>Chromosome-level wild Hevea brasiliensis genome provides new tools for genomic-assisted breeding and valuable loci to elevate rubber yield.</title>
        <authorList>
            <person name="Cheng H."/>
            <person name="Song X."/>
            <person name="Hu Y."/>
            <person name="Wu T."/>
            <person name="Yang Q."/>
            <person name="An Z."/>
            <person name="Feng S."/>
            <person name="Deng Z."/>
            <person name="Wu W."/>
            <person name="Zeng X."/>
            <person name="Tu M."/>
            <person name="Wang X."/>
            <person name="Huang H."/>
        </authorList>
    </citation>
    <scope>NUCLEOTIDE SEQUENCE</scope>
    <source>
        <strain evidence="2">MT/VB/25A 57/8</strain>
    </source>
</reference>
<evidence type="ECO:0000256" key="1">
    <source>
        <dbReference type="SAM" id="MobiDB-lite"/>
    </source>
</evidence>
<proteinExistence type="predicted"/>
<sequence>MEERSCGNDLGTGAHDYVEEAPEGSSGFEAVSSESEGNLDDFDLDGDYCDGVFDRETFGIEEVDNKEHVQDFCGGQLTRKRIRAYEDHEVEKILANSMWGKTGMPSEEIN</sequence>
<evidence type="ECO:0000313" key="2">
    <source>
        <dbReference type="EMBL" id="KAJ9164438.1"/>
    </source>
</evidence>
<dbReference type="EMBL" id="JARPOI010000013">
    <property type="protein sequence ID" value="KAJ9164438.1"/>
    <property type="molecule type" value="Genomic_DNA"/>
</dbReference>
<feature type="region of interest" description="Disordered" evidence="1">
    <location>
        <begin position="1"/>
        <end position="39"/>
    </location>
</feature>
<keyword evidence="3" id="KW-1185">Reference proteome</keyword>
<name>A0ABQ9LCR0_HEVBR</name>
<organism evidence="2 3">
    <name type="scientific">Hevea brasiliensis</name>
    <name type="common">Para rubber tree</name>
    <name type="synonym">Siphonia brasiliensis</name>
    <dbReference type="NCBI Taxonomy" id="3981"/>
    <lineage>
        <taxon>Eukaryota</taxon>
        <taxon>Viridiplantae</taxon>
        <taxon>Streptophyta</taxon>
        <taxon>Embryophyta</taxon>
        <taxon>Tracheophyta</taxon>
        <taxon>Spermatophyta</taxon>
        <taxon>Magnoliopsida</taxon>
        <taxon>eudicotyledons</taxon>
        <taxon>Gunneridae</taxon>
        <taxon>Pentapetalae</taxon>
        <taxon>rosids</taxon>
        <taxon>fabids</taxon>
        <taxon>Malpighiales</taxon>
        <taxon>Euphorbiaceae</taxon>
        <taxon>Crotonoideae</taxon>
        <taxon>Micrandreae</taxon>
        <taxon>Hevea</taxon>
    </lineage>
</organism>